<evidence type="ECO:0000256" key="6">
    <source>
        <dbReference type="ARBA" id="ARBA00049185"/>
    </source>
</evidence>
<dbReference type="GO" id="GO:0004069">
    <property type="term" value="F:L-aspartate:2-oxoglutarate aminotransferase activity"/>
    <property type="evidence" value="ECO:0007669"/>
    <property type="project" value="UniProtKB-EC"/>
</dbReference>
<protein>
    <recommendedName>
        <fullName evidence="7">Aminotransferase</fullName>
        <ecNumber evidence="7">2.6.1.-</ecNumber>
    </recommendedName>
</protein>
<reference evidence="9 10" key="1">
    <citation type="submission" date="2017-04" db="EMBL/GenBank/DDBJ databases">
        <authorList>
            <person name="Afonso C.L."/>
            <person name="Miller P.J."/>
            <person name="Scott M.A."/>
            <person name="Spackman E."/>
            <person name="Goraichik I."/>
            <person name="Dimitrov K.M."/>
            <person name="Suarez D.L."/>
            <person name="Swayne D.E."/>
        </authorList>
    </citation>
    <scope>NUCLEOTIDE SEQUENCE [LARGE SCALE GENOMIC DNA]</scope>
    <source>
        <strain evidence="9 10">USBA 355</strain>
    </source>
</reference>
<dbReference type="GO" id="GO:0006520">
    <property type="term" value="P:amino acid metabolic process"/>
    <property type="evidence" value="ECO:0007669"/>
    <property type="project" value="InterPro"/>
</dbReference>
<dbReference type="Proteomes" id="UP000192917">
    <property type="component" value="Unassembled WGS sequence"/>
</dbReference>
<evidence type="ECO:0000256" key="7">
    <source>
        <dbReference type="RuleBase" id="RU000481"/>
    </source>
</evidence>
<dbReference type="Pfam" id="PF00155">
    <property type="entry name" value="Aminotran_1_2"/>
    <property type="match status" value="1"/>
</dbReference>
<dbReference type="InterPro" id="IPR015421">
    <property type="entry name" value="PyrdxlP-dep_Trfase_major"/>
</dbReference>
<dbReference type="PANTHER" id="PTHR46383">
    <property type="entry name" value="ASPARTATE AMINOTRANSFERASE"/>
    <property type="match status" value="1"/>
</dbReference>
<evidence type="ECO:0000256" key="4">
    <source>
        <dbReference type="ARBA" id="ARBA00022679"/>
    </source>
</evidence>
<comment type="cofactor">
    <cofactor evidence="1 7">
        <name>pyridoxal 5'-phosphate</name>
        <dbReference type="ChEBI" id="CHEBI:597326"/>
    </cofactor>
</comment>
<dbReference type="GO" id="GO:0030170">
    <property type="term" value="F:pyridoxal phosphate binding"/>
    <property type="evidence" value="ECO:0007669"/>
    <property type="project" value="InterPro"/>
</dbReference>
<evidence type="ECO:0000256" key="5">
    <source>
        <dbReference type="ARBA" id="ARBA00022898"/>
    </source>
</evidence>
<keyword evidence="10" id="KW-1185">Reference proteome</keyword>
<dbReference type="EC" id="2.6.1.-" evidence="7"/>
<dbReference type="InterPro" id="IPR004838">
    <property type="entry name" value="NHTrfase_class1_PyrdxlP-BS"/>
</dbReference>
<keyword evidence="4 7" id="KW-0808">Transferase</keyword>
<feature type="domain" description="Aminotransferase class I/classII large" evidence="8">
    <location>
        <begin position="27"/>
        <end position="367"/>
    </location>
</feature>
<dbReference type="InterPro" id="IPR004839">
    <property type="entry name" value="Aminotransferase_I/II_large"/>
</dbReference>
<dbReference type="Gene3D" id="3.40.640.10">
    <property type="entry name" value="Type I PLP-dependent aspartate aminotransferase-like (Major domain)"/>
    <property type="match status" value="1"/>
</dbReference>
<keyword evidence="3 7" id="KW-0032">Aminotransferase</keyword>
<dbReference type="AlphaFoldDB" id="A0A1Y6B579"/>
<organism evidence="9 10">
    <name type="scientific">Tistlia consotensis USBA 355</name>
    <dbReference type="NCBI Taxonomy" id="560819"/>
    <lineage>
        <taxon>Bacteria</taxon>
        <taxon>Pseudomonadati</taxon>
        <taxon>Pseudomonadota</taxon>
        <taxon>Alphaproteobacteria</taxon>
        <taxon>Rhodospirillales</taxon>
        <taxon>Rhodovibrionaceae</taxon>
        <taxon>Tistlia</taxon>
    </lineage>
</organism>
<dbReference type="SUPFAM" id="SSF53383">
    <property type="entry name" value="PLP-dependent transferases"/>
    <property type="match status" value="1"/>
</dbReference>
<evidence type="ECO:0000313" key="9">
    <source>
        <dbReference type="EMBL" id="SME90101.1"/>
    </source>
</evidence>
<comment type="similarity">
    <text evidence="2 7">Belongs to the class-I pyridoxal-phosphate-dependent aminotransferase family.</text>
</comment>
<accession>A0A1Y6B579</accession>
<evidence type="ECO:0000259" key="8">
    <source>
        <dbReference type="Pfam" id="PF00155"/>
    </source>
</evidence>
<gene>
    <name evidence="9" type="ORF">SAMN05428998_101286</name>
</gene>
<dbReference type="InterPro" id="IPR050596">
    <property type="entry name" value="AspAT/PAT-like"/>
</dbReference>
<dbReference type="STRING" id="560819.SAMN05428998_101286"/>
<sequence length="384" mass="42288">MSHGEAAMLPFEQRNRHFDRLVATEGLMWLGQNTNHFTPPAAVTEAMHATIDEERYHVYAPPVGLEELRALIVEDLGLPGLSAMVTDGAVVSLYQSCHALLRPGDSMVTTDPSWAWPMKFARSIGAAVRQIPIYGPEHGYRLDPERLEAEIDETTRLIYFVDPNNPLSTVATAREIERIVEIAERHDCVLIQDCTYRDFAYEHHLAARLAPERVITITSFSKWLGLAGLRVGALVATPQRVQQLADAPPNVLGSSILAQRAAIAGLKHKAAWFPEVLRRQRGNQARIRAAVEAVPGLVMPVAQANGNFVIIETGEAGVRPEALVQAMGQRKIMIRQGSYHTPTFGDRFVKVSTTVPEAWADAFCESLAEAVEQARGLNSDSALF</sequence>
<evidence type="ECO:0000256" key="3">
    <source>
        <dbReference type="ARBA" id="ARBA00022576"/>
    </source>
</evidence>
<dbReference type="PANTHER" id="PTHR46383:SF1">
    <property type="entry name" value="ASPARTATE AMINOTRANSFERASE"/>
    <property type="match status" value="1"/>
</dbReference>
<comment type="catalytic activity">
    <reaction evidence="6">
        <text>L-aspartate + 2-oxoglutarate = oxaloacetate + L-glutamate</text>
        <dbReference type="Rhea" id="RHEA:21824"/>
        <dbReference type="ChEBI" id="CHEBI:16452"/>
        <dbReference type="ChEBI" id="CHEBI:16810"/>
        <dbReference type="ChEBI" id="CHEBI:29985"/>
        <dbReference type="ChEBI" id="CHEBI:29991"/>
        <dbReference type="EC" id="2.6.1.1"/>
    </reaction>
</comment>
<proteinExistence type="inferred from homology"/>
<dbReference type="RefSeq" id="WP_218822761.1">
    <property type="nucleotide sequence ID" value="NZ_FWZX01000001.1"/>
</dbReference>
<evidence type="ECO:0000313" key="10">
    <source>
        <dbReference type="Proteomes" id="UP000192917"/>
    </source>
</evidence>
<evidence type="ECO:0000256" key="2">
    <source>
        <dbReference type="ARBA" id="ARBA00007441"/>
    </source>
</evidence>
<name>A0A1Y6B579_9PROT</name>
<evidence type="ECO:0000256" key="1">
    <source>
        <dbReference type="ARBA" id="ARBA00001933"/>
    </source>
</evidence>
<dbReference type="InterPro" id="IPR015424">
    <property type="entry name" value="PyrdxlP-dep_Trfase"/>
</dbReference>
<keyword evidence="5" id="KW-0663">Pyridoxal phosphate</keyword>
<dbReference type="EMBL" id="FWZX01000001">
    <property type="protein sequence ID" value="SME90101.1"/>
    <property type="molecule type" value="Genomic_DNA"/>
</dbReference>
<dbReference type="PROSITE" id="PS00105">
    <property type="entry name" value="AA_TRANSFER_CLASS_1"/>
    <property type="match status" value="1"/>
</dbReference>
<dbReference type="CDD" id="cd00609">
    <property type="entry name" value="AAT_like"/>
    <property type="match status" value="1"/>
</dbReference>
<dbReference type="NCBIfam" id="NF004870">
    <property type="entry name" value="PRK06225.1"/>
    <property type="match status" value="1"/>
</dbReference>